<evidence type="ECO:0000256" key="4">
    <source>
        <dbReference type="ARBA" id="ARBA00022801"/>
    </source>
</evidence>
<organism evidence="9 10">
    <name type="scientific">Stomoxys calcitrans</name>
    <name type="common">Stable fly</name>
    <name type="synonym">Conops calcitrans</name>
    <dbReference type="NCBI Taxonomy" id="35570"/>
    <lineage>
        <taxon>Eukaryota</taxon>
        <taxon>Metazoa</taxon>
        <taxon>Ecdysozoa</taxon>
        <taxon>Arthropoda</taxon>
        <taxon>Hexapoda</taxon>
        <taxon>Insecta</taxon>
        <taxon>Pterygota</taxon>
        <taxon>Neoptera</taxon>
        <taxon>Endopterygota</taxon>
        <taxon>Diptera</taxon>
        <taxon>Brachycera</taxon>
        <taxon>Muscomorpha</taxon>
        <taxon>Muscoidea</taxon>
        <taxon>Muscidae</taxon>
        <taxon>Stomoxys</taxon>
    </lineage>
</organism>
<feature type="compositionally biased region" description="Low complexity" evidence="7">
    <location>
        <begin position="197"/>
        <end position="210"/>
    </location>
</feature>
<dbReference type="InterPro" id="IPR013520">
    <property type="entry name" value="Ribonucl_H"/>
</dbReference>
<comment type="similarity">
    <text evidence="2">Belongs to the REXO1/REXO3 family.</text>
</comment>
<keyword evidence="4" id="KW-0378">Hydrolase</keyword>
<dbReference type="Proteomes" id="UP000095300">
    <property type="component" value="Unassembled WGS sequence"/>
</dbReference>
<dbReference type="EnsemblMetazoa" id="SCAU004888-RA">
    <property type="protein sequence ID" value="SCAU004888-PA"/>
    <property type="gene ID" value="SCAU004888"/>
</dbReference>
<evidence type="ECO:0000256" key="2">
    <source>
        <dbReference type="ARBA" id="ARBA00006357"/>
    </source>
</evidence>
<feature type="compositionally biased region" description="Low complexity" evidence="7">
    <location>
        <begin position="30"/>
        <end position="49"/>
    </location>
</feature>
<feature type="compositionally biased region" description="Low complexity" evidence="7">
    <location>
        <begin position="340"/>
        <end position="369"/>
    </location>
</feature>
<dbReference type="SUPFAM" id="SSF53098">
    <property type="entry name" value="Ribonuclease H-like"/>
    <property type="match status" value="1"/>
</dbReference>
<evidence type="ECO:0000256" key="3">
    <source>
        <dbReference type="ARBA" id="ARBA00022722"/>
    </source>
</evidence>
<reference evidence="9" key="1">
    <citation type="submission" date="2020-05" db="UniProtKB">
        <authorList>
            <consortium name="EnsemblMetazoa"/>
        </authorList>
    </citation>
    <scope>IDENTIFICATION</scope>
    <source>
        <strain evidence="9">USDA</strain>
    </source>
</reference>
<dbReference type="CDD" id="cd06145">
    <property type="entry name" value="REX1_like"/>
    <property type="match status" value="1"/>
</dbReference>
<evidence type="ECO:0000313" key="9">
    <source>
        <dbReference type="EnsemblMetazoa" id="SCAU004888-PA"/>
    </source>
</evidence>
<dbReference type="SMART" id="SM00479">
    <property type="entry name" value="EXOIII"/>
    <property type="match status" value="1"/>
</dbReference>
<feature type="region of interest" description="Disordered" evidence="7">
    <location>
        <begin position="482"/>
        <end position="511"/>
    </location>
</feature>
<keyword evidence="10" id="KW-1185">Reference proteome</keyword>
<dbReference type="VEuPathDB" id="VectorBase:SCAU004888"/>
<feature type="domain" description="Exonuclease" evidence="8">
    <location>
        <begin position="633"/>
        <end position="796"/>
    </location>
</feature>
<evidence type="ECO:0000259" key="8">
    <source>
        <dbReference type="SMART" id="SM00479"/>
    </source>
</evidence>
<proteinExistence type="inferred from homology"/>
<dbReference type="GO" id="GO:0003676">
    <property type="term" value="F:nucleic acid binding"/>
    <property type="evidence" value="ECO:0007669"/>
    <property type="project" value="InterPro"/>
</dbReference>
<dbReference type="GO" id="GO:0010629">
    <property type="term" value="P:negative regulation of gene expression"/>
    <property type="evidence" value="ECO:0007669"/>
    <property type="project" value="UniProtKB-ARBA"/>
</dbReference>
<dbReference type="GO" id="GO:0005634">
    <property type="term" value="C:nucleus"/>
    <property type="evidence" value="ECO:0007669"/>
    <property type="project" value="UniProtKB-SubCell"/>
</dbReference>
<dbReference type="InterPro" id="IPR036397">
    <property type="entry name" value="RNaseH_sf"/>
</dbReference>
<sequence>MLRIKEKLLNYTMCFWRSNAILGDDTMQRNSSKASHTTLSSPSSNSNNKSHQHLKDHNHASHHHQSSSTTANGNNKNNHDSSDSGISTSGGGHQQQHQGTTSAAKQRKSRGNNKRQDGAASNHATNTTTQQTQGGPQQQQQKRGGGTSSGFIVNDWLQNDMYCYERRFISSCGEDSMIASRHNPGHRNSTSSEATGSDDLNSSSSNEDLSTTYIVQNKASKKSSKSRQKRQQKRKQNANNHLVGGTNTASDLQPMDIDEDYKENQKPHNNNAHANNGGKTSNSSAAMNLRKQCTKAAALKAALNNSKLPKSTAVGVNALTTSASNSSVCSSLSSASSSSSINSSSLSSSASSSPAHSANSSPTASPTASKRNAEHLKKVAQALLPPPLRQFTKLNLTEAELVQQMRRYVIEPSLLRVYGFPVESVHHEGCIEIYKCLPKHLAEEAITKDNQRHHRHFYGRKKPSGVINAYDGLNSTTQQWSNSTTAIDSGHGSGDSSPRFTDSDSSEMGEEELGYEPVMAFYTPDGVYQIFSEYDDSAEKQCVRCSKMFEVNSEGEYQTFESCTYHWGKANNVYNGKCYVNIYSCCQGEESSEGCSQHPLHVWNGAVVGINGPYNDFVHTKPRSEKQKHKSPKIYAIDCEMSYTGLGLEVTKVSVVGYDGSLVYEHFVRPRAEIIDYNTRFSGISETDLSPNSNNSIKTFAQVQQDLLKLFDADTILIGHGLDNDLRVLRLVHKTIVDTSLIFSHSTGYPYRRSLKNLTKSFLKRDIQCSDLGHSSFEDSRACLELMLWKVRKDLRHWSYQ</sequence>
<dbReference type="Pfam" id="PF00929">
    <property type="entry name" value="RNase_T"/>
    <property type="match status" value="1"/>
</dbReference>
<keyword evidence="5" id="KW-0269">Exonuclease</keyword>
<feature type="compositionally biased region" description="Low complexity" evidence="7">
    <location>
        <begin position="268"/>
        <end position="278"/>
    </location>
</feature>
<evidence type="ECO:0000313" key="10">
    <source>
        <dbReference type="Proteomes" id="UP000095300"/>
    </source>
</evidence>
<feature type="region of interest" description="Disordered" evidence="7">
    <location>
        <begin position="180"/>
        <end position="284"/>
    </location>
</feature>
<keyword evidence="6" id="KW-0539">Nucleus</keyword>
<evidence type="ECO:0000256" key="7">
    <source>
        <dbReference type="SAM" id="MobiDB-lite"/>
    </source>
</evidence>
<dbReference type="InterPro" id="IPR034922">
    <property type="entry name" value="REX1-like_exo"/>
</dbReference>
<dbReference type="Gene3D" id="3.30.420.10">
    <property type="entry name" value="Ribonuclease H-like superfamily/Ribonuclease H"/>
    <property type="match status" value="1"/>
</dbReference>
<keyword evidence="3" id="KW-0540">Nuclease</keyword>
<dbReference type="PANTHER" id="PTHR12801">
    <property type="entry name" value="RNA EXONUCLEASE REXO1 / RECO3 FAMILY MEMBER-RELATED"/>
    <property type="match status" value="1"/>
</dbReference>
<evidence type="ECO:0000256" key="1">
    <source>
        <dbReference type="ARBA" id="ARBA00004123"/>
    </source>
</evidence>
<feature type="compositionally biased region" description="Basic residues" evidence="7">
    <location>
        <begin position="219"/>
        <end position="236"/>
    </location>
</feature>
<dbReference type="InterPro" id="IPR047021">
    <property type="entry name" value="REXO1/3/4-like"/>
</dbReference>
<dbReference type="STRING" id="35570.A0A1I8P518"/>
<dbReference type="InterPro" id="IPR012337">
    <property type="entry name" value="RNaseH-like_sf"/>
</dbReference>
<feature type="compositionally biased region" description="Polar residues" evidence="7">
    <location>
        <begin position="186"/>
        <end position="195"/>
    </location>
</feature>
<feature type="region of interest" description="Disordered" evidence="7">
    <location>
        <begin position="27"/>
        <end position="151"/>
    </location>
</feature>
<feature type="region of interest" description="Disordered" evidence="7">
    <location>
        <begin position="340"/>
        <end position="371"/>
    </location>
</feature>
<dbReference type="FunFam" id="3.30.420.10:FF:000031">
    <property type="entry name" value="RNA exonuclease 1"/>
    <property type="match status" value="1"/>
</dbReference>
<dbReference type="AlphaFoldDB" id="A0A1I8P518"/>
<evidence type="ECO:0000256" key="6">
    <source>
        <dbReference type="ARBA" id="ARBA00023242"/>
    </source>
</evidence>
<accession>A0A1I8P518</accession>
<name>A0A1I8P518_STOCA</name>
<feature type="compositionally biased region" description="Low complexity" evidence="7">
    <location>
        <begin position="127"/>
        <end position="142"/>
    </location>
</feature>
<comment type="subcellular location">
    <subcellularLocation>
        <location evidence="1">Nucleus</location>
    </subcellularLocation>
</comment>
<dbReference type="PANTHER" id="PTHR12801:SF115">
    <property type="entry name" value="FI18136P1-RELATED"/>
    <property type="match status" value="1"/>
</dbReference>
<protein>
    <recommendedName>
        <fullName evidence="8">Exonuclease domain-containing protein</fullName>
    </recommendedName>
</protein>
<gene>
    <name evidence="9" type="primary">106086225</name>
</gene>
<evidence type="ECO:0000256" key="5">
    <source>
        <dbReference type="ARBA" id="ARBA00022839"/>
    </source>
</evidence>
<dbReference type="GO" id="GO:0004527">
    <property type="term" value="F:exonuclease activity"/>
    <property type="evidence" value="ECO:0007669"/>
    <property type="project" value="UniProtKB-KW"/>
</dbReference>